<dbReference type="Proteomes" id="UP001162640">
    <property type="component" value="Unassembled WGS sequence"/>
</dbReference>
<proteinExistence type="predicted"/>
<evidence type="ECO:0000313" key="2">
    <source>
        <dbReference type="EMBL" id="GMH47466.1"/>
    </source>
</evidence>
<dbReference type="AlphaFoldDB" id="A0A9W6Z8G6"/>
<organism evidence="2 3">
    <name type="scientific">Triparma laevis f. inornata</name>
    <dbReference type="NCBI Taxonomy" id="1714386"/>
    <lineage>
        <taxon>Eukaryota</taxon>
        <taxon>Sar</taxon>
        <taxon>Stramenopiles</taxon>
        <taxon>Ochrophyta</taxon>
        <taxon>Bolidophyceae</taxon>
        <taxon>Parmales</taxon>
        <taxon>Triparmaceae</taxon>
        <taxon>Triparma</taxon>
    </lineage>
</organism>
<name>A0A9W6Z8G6_9STRA</name>
<feature type="region of interest" description="Disordered" evidence="1">
    <location>
        <begin position="136"/>
        <end position="184"/>
    </location>
</feature>
<accession>A0A9W6Z8G6</accession>
<comment type="caution">
    <text evidence="2">The sequence shown here is derived from an EMBL/GenBank/DDBJ whole genome shotgun (WGS) entry which is preliminary data.</text>
</comment>
<feature type="region of interest" description="Disordered" evidence="1">
    <location>
        <begin position="20"/>
        <end position="40"/>
    </location>
</feature>
<feature type="compositionally biased region" description="Pro residues" evidence="1">
    <location>
        <begin position="156"/>
        <end position="175"/>
    </location>
</feature>
<protein>
    <submittedName>
        <fullName evidence="2">Uncharacterized protein</fullName>
    </submittedName>
</protein>
<dbReference type="PANTHER" id="PTHR31854">
    <property type="entry name" value="TUBULIN POLYGLUTAMYLASE COMPLEX SUBUNIT 2"/>
    <property type="match status" value="1"/>
</dbReference>
<feature type="compositionally biased region" description="Low complexity" evidence="1">
    <location>
        <begin position="136"/>
        <end position="155"/>
    </location>
</feature>
<sequence>MLRSIPPPVATIVTAQDVSAHTLPNPNPLSSQTNSSKHEVNDDSKYLAGLGHINSIADLTPIDFSDYIDDPFLDYFNRLNHGDGYIVPCDPYWNTASLSSGDDSPKVHAFALHNLDSFGTIALVYGMQIYRDASSSSSNTHTTATSSPSPSTSPSSPSPSSPPFSPPNPDTPTPNPSFSSSSFSPPPEIWFRDRSNKWWFMCNDFTCYLRLMIVHLGIRGWWASFTTHGLDPNCRQLMIRFCPERMLVNEANKIQTK</sequence>
<feature type="compositionally biased region" description="Polar residues" evidence="1">
    <location>
        <begin position="20"/>
        <end position="35"/>
    </location>
</feature>
<evidence type="ECO:0000313" key="3">
    <source>
        <dbReference type="Proteomes" id="UP001162640"/>
    </source>
</evidence>
<reference evidence="3" key="1">
    <citation type="journal article" date="2023" name="Commun. Biol.">
        <title>Genome analysis of Parmales, the sister group of diatoms, reveals the evolutionary specialization of diatoms from phago-mixotrophs to photoautotrophs.</title>
        <authorList>
            <person name="Ban H."/>
            <person name="Sato S."/>
            <person name="Yoshikawa S."/>
            <person name="Yamada K."/>
            <person name="Nakamura Y."/>
            <person name="Ichinomiya M."/>
            <person name="Sato N."/>
            <person name="Blanc-Mathieu R."/>
            <person name="Endo H."/>
            <person name="Kuwata A."/>
            <person name="Ogata H."/>
        </authorList>
    </citation>
    <scope>NUCLEOTIDE SEQUENCE [LARGE SCALE GENOMIC DNA]</scope>
</reference>
<evidence type="ECO:0000256" key="1">
    <source>
        <dbReference type="SAM" id="MobiDB-lite"/>
    </source>
</evidence>
<dbReference type="PANTHER" id="PTHR31854:SF2">
    <property type="entry name" value="TUBULIN POLYGLUTAMYLASE COMPLEX SUBUNIT 2"/>
    <property type="match status" value="1"/>
</dbReference>
<gene>
    <name evidence="2" type="ORF">TL16_g00072</name>
</gene>
<dbReference type="EMBL" id="BLQM01000001">
    <property type="protein sequence ID" value="GMH47466.1"/>
    <property type="molecule type" value="Genomic_DNA"/>
</dbReference>
<dbReference type="InterPro" id="IPR039231">
    <property type="entry name" value="TPGS2"/>
</dbReference>